<dbReference type="InterPro" id="IPR033131">
    <property type="entry name" value="Pectinesterase_Asp_AS"/>
</dbReference>
<dbReference type="InterPro" id="IPR035513">
    <property type="entry name" value="Invertase/methylesterase_inhib"/>
</dbReference>
<evidence type="ECO:0000313" key="14">
    <source>
        <dbReference type="Proteomes" id="UP000026962"/>
    </source>
</evidence>
<dbReference type="AlphaFoldDB" id="A0A0E0MCY3"/>
<dbReference type="SUPFAM" id="SSF51126">
    <property type="entry name" value="Pectin lyase-like"/>
    <property type="match status" value="1"/>
</dbReference>
<dbReference type="Gene3D" id="2.160.20.10">
    <property type="entry name" value="Single-stranded right-handed beta-helix, Pectin lyase-like"/>
    <property type="match status" value="1"/>
</dbReference>
<dbReference type="UniPathway" id="UPA00545">
    <property type="reaction ID" value="UER00823"/>
</dbReference>
<feature type="domain" description="Pectinesterase catalytic" evidence="11">
    <location>
        <begin position="187"/>
        <end position="487"/>
    </location>
</feature>
<dbReference type="PROSITE" id="PS00503">
    <property type="entry name" value="PECTINESTERASE_2"/>
    <property type="match status" value="1"/>
</dbReference>
<dbReference type="STRING" id="4537.A0A0E0MCY3"/>
<keyword evidence="10" id="KW-0732">Signal</keyword>
<keyword evidence="7 10" id="KW-0378">Hydrolase</keyword>
<evidence type="ECO:0000259" key="12">
    <source>
        <dbReference type="Pfam" id="PF04043"/>
    </source>
</evidence>
<reference evidence="13" key="2">
    <citation type="submission" date="2018-05" db="EMBL/GenBank/DDBJ databases">
        <title>OpunRS2 (Oryza punctata Reference Sequence Version 2).</title>
        <authorList>
            <person name="Zhang J."/>
            <person name="Kudrna D."/>
            <person name="Lee S."/>
            <person name="Talag J."/>
            <person name="Welchert J."/>
            <person name="Wing R.A."/>
        </authorList>
    </citation>
    <scope>NUCLEOTIDE SEQUENCE [LARGE SCALE GENOMIC DNA]</scope>
</reference>
<feature type="signal peptide" evidence="10">
    <location>
        <begin position="1"/>
        <end position="27"/>
    </location>
</feature>
<dbReference type="InterPro" id="IPR006501">
    <property type="entry name" value="Pectinesterase_inhib_dom"/>
</dbReference>
<evidence type="ECO:0000256" key="9">
    <source>
        <dbReference type="PROSITE-ProRule" id="PRU10040"/>
    </source>
</evidence>
<proteinExistence type="inferred from homology"/>
<comment type="subcellular location">
    <subcellularLocation>
        <location evidence="1">Secreted</location>
        <location evidence="1">Cell wall</location>
    </subcellularLocation>
</comment>
<protein>
    <recommendedName>
        <fullName evidence="5 10">Pectinesterase</fullName>
        <ecNumber evidence="5 10">3.1.1.11</ecNumber>
    </recommendedName>
</protein>
<dbReference type="GO" id="GO:0042545">
    <property type="term" value="P:cell wall modification"/>
    <property type="evidence" value="ECO:0007669"/>
    <property type="project" value="UniProtKB-UniRule"/>
</dbReference>
<comment type="catalytic activity">
    <reaction evidence="10">
        <text>[(1-&gt;4)-alpha-D-galacturonosyl methyl ester](n) + n H2O = [(1-&gt;4)-alpha-D-galacturonosyl](n) + n methanol + n H(+)</text>
        <dbReference type="Rhea" id="RHEA:22380"/>
        <dbReference type="Rhea" id="RHEA-COMP:14570"/>
        <dbReference type="Rhea" id="RHEA-COMP:14573"/>
        <dbReference type="ChEBI" id="CHEBI:15377"/>
        <dbReference type="ChEBI" id="CHEBI:15378"/>
        <dbReference type="ChEBI" id="CHEBI:17790"/>
        <dbReference type="ChEBI" id="CHEBI:140522"/>
        <dbReference type="ChEBI" id="CHEBI:140523"/>
        <dbReference type="EC" id="3.1.1.11"/>
    </reaction>
</comment>
<organism evidence="13">
    <name type="scientific">Oryza punctata</name>
    <name type="common">Red rice</name>
    <dbReference type="NCBI Taxonomy" id="4537"/>
    <lineage>
        <taxon>Eukaryota</taxon>
        <taxon>Viridiplantae</taxon>
        <taxon>Streptophyta</taxon>
        <taxon>Embryophyta</taxon>
        <taxon>Tracheophyta</taxon>
        <taxon>Spermatophyta</taxon>
        <taxon>Magnoliopsida</taxon>
        <taxon>Liliopsida</taxon>
        <taxon>Poales</taxon>
        <taxon>Poaceae</taxon>
        <taxon>BOP clade</taxon>
        <taxon>Oryzoideae</taxon>
        <taxon>Oryzeae</taxon>
        <taxon>Oryzinae</taxon>
        <taxon>Oryza</taxon>
    </lineage>
</organism>
<feature type="chain" id="PRO_5005116106" description="Pectinesterase" evidence="10">
    <location>
        <begin position="28"/>
        <end position="503"/>
    </location>
</feature>
<dbReference type="eggNOG" id="ENOG502QSQ4">
    <property type="taxonomic scope" value="Eukaryota"/>
</dbReference>
<evidence type="ECO:0000313" key="13">
    <source>
        <dbReference type="EnsemblPlants" id="OPUNC11G04190.1"/>
    </source>
</evidence>
<sequence>MAAARARLPRHVLCFLLLVIMPCAISAVDLASDGRARPRRGPGAPGGPARRRGAAWCAAWARYGGVARHGAGRAWSDCEQLVAFAVGHLNRTAAAAERGTGGGDVVAWLSAARTTVGTCLDGFAELGVSPGTEFAAALANVSRLVTDALAAVALRRGPEDGTRDAINSGYYVGRMFPLDMARPGDADVVVAKDGTGHFCTVGEALKAAARRTNGGGRTVVYVKAGMYNENVEVWTTNLVLVGDGIGRTVITGSRSVRGGYTTFSSATFAVNADGFVACGVTFRNTAGAGSEQAVALRASGDRLAFYRCSFEGHQDTLYAHTLRQFYRECVVAGTVDFIFGNAAAVLQRCSIRVRRPPFPGQPAVVTAQGRVDRYERTGFAIHGGRVTAAAKFGLPGAAPAPFETYLGRPWKEFSRVVYMEAYMDGTVDAAGWLPWDGTAFAQTTAFYGEYRNSGPGSDTSGRVRWGGYHVITDPGEASEFTAGEMVNAGEWLGSTGVPFTPGL</sequence>
<evidence type="ECO:0000256" key="4">
    <source>
        <dbReference type="ARBA" id="ARBA00007786"/>
    </source>
</evidence>
<dbReference type="FunFam" id="2.160.20.10:FF:000029">
    <property type="entry name" value="Pectinesterase 4"/>
    <property type="match status" value="1"/>
</dbReference>
<feature type="active site" evidence="9">
    <location>
        <position position="336"/>
    </location>
</feature>
<comment type="similarity">
    <text evidence="3">In the N-terminal section; belongs to the PMEI family.</text>
</comment>
<dbReference type="InterPro" id="IPR012334">
    <property type="entry name" value="Pectin_lyas_fold"/>
</dbReference>
<dbReference type="PANTHER" id="PTHR31707">
    <property type="entry name" value="PECTINESTERASE"/>
    <property type="match status" value="1"/>
</dbReference>
<dbReference type="Pfam" id="PF04043">
    <property type="entry name" value="PMEI"/>
    <property type="match status" value="1"/>
</dbReference>
<feature type="domain" description="Pectinesterase inhibitor" evidence="12">
    <location>
        <begin position="73"/>
        <end position="150"/>
    </location>
</feature>
<keyword evidence="6" id="KW-0134">Cell wall</keyword>
<comment type="similarity">
    <text evidence="4">In the C-terminal section; belongs to the pectinesterase family.</text>
</comment>
<dbReference type="CDD" id="cd15799">
    <property type="entry name" value="PMEI-like_4"/>
    <property type="match status" value="1"/>
</dbReference>
<comment type="pathway">
    <text evidence="2 10">Glycan metabolism; pectin degradation; 2-dehydro-3-deoxy-D-gluconate from pectin: step 1/5.</text>
</comment>
<evidence type="ECO:0000256" key="3">
    <source>
        <dbReference type="ARBA" id="ARBA00006027"/>
    </source>
</evidence>
<dbReference type="HOGENOM" id="CLU_012243_9_1_1"/>
<evidence type="ECO:0000256" key="8">
    <source>
        <dbReference type="ARBA" id="ARBA00023085"/>
    </source>
</evidence>
<reference evidence="13" key="1">
    <citation type="submission" date="2015-04" db="UniProtKB">
        <authorList>
            <consortium name="EnsemblPlants"/>
        </authorList>
    </citation>
    <scope>IDENTIFICATION</scope>
</reference>
<dbReference type="Gramene" id="OPUNC11G04190.1">
    <property type="protein sequence ID" value="OPUNC11G04190.1"/>
    <property type="gene ID" value="OPUNC11G04190"/>
</dbReference>
<dbReference type="Proteomes" id="UP000026962">
    <property type="component" value="Chromosome 11"/>
</dbReference>
<dbReference type="SUPFAM" id="SSF101148">
    <property type="entry name" value="Plant invertase/pectin methylesterase inhibitor"/>
    <property type="match status" value="1"/>
</dbReference>
<evidence type="ECO:0000256" key="6">
    <source>
        <dbReference type="ARBA" id="ARBA00022512"/>
    </source>
</evidence>
<dbReference type="Pfam" id="PF01095">
    <property type="entry name" value="Pectinesterase"/>
    <property type="match status" value="1"/>
</dbReference>
<dbReference type="GO" id="GO:0030599">
    <property type="term" value="F:pectinesterase activity"/>
    <property type="evidence" value="ECO:0007669"/>
    <property type="project" value="UniProtKB-UniRule"/>
</dbReference>
<dbReference type="Gene3D" id="1.20.140.40">
    <property type="entry name" value="Invertase/pectin methylesterase inhibitor family protein"/>
    <property type="match status" value="1"/>
</dbReference>
<dbReference type="EnsemblPlants" id="OPUNC11G04190.1">
    <property type="protein sequence ID" value="OPUNC11G04190.1"/>
    <property type="gene ID" value="OPUNC11G04190"/>
</dbReference>
<evidence type="ECO:0000256" key="5">
    <source>
        <dbReference type="ARBA" id="ARBA00013229"/>
    </source>
</evidence>
<dbReference type="GO" id="GO:0045490">
    <property type="term" value="P:pectin catabolic process"/>
    <property type="evidence" value="ECO:0007669"/>
    <property type="project" value="UniProtKB-UniRule"/>
</dbReference>
<keyword evidence="8 10" id="KW-0063">Aspartyl esterase</keyword>
<name>A0A0E0MCY3_ORYPU</name>
<accession>A0A0E0MCY3</accession>
<dbReference type="GO" id="GO:0004857">
    <property type="term" value="F:enzyme inhibitor activity"/>
    <property type="evidence" value="ECO:0007669"/>
    <property type="project" value="InterPro"/>
</dbReference>
<keyword evidence="14" id="KW-1185">Reference proteome</keyword>
<evidence type="ECO:0000256" key="7">
    <source>
        <dbReference type="ARBA" id="ARBA00022801"/>
    </source>
</evidence>
<evidence type="ECO:0000256" key="2">
    <source>
        <dbReference type="ARBA" id="ARBA00005184"/>
    </source>
</evidence>
<evidence type="ECO:0000259" key="11">
    <source>
        <dbReference type="Pfam" id="PF01095"/>
    </source>
</evidence>
<dbReference type="EC" id="3.1.1.11" evidence="5 10"/>
<dbReference type="InterPro" id="IPR011050">
    <property type="entry name" value="Pectin_lyase_fold/virulence"/>
</dbReference>
<dbReference type="OMA" id="VVYMEAY"/>
<keyword evidence="6" id="KW-0964">Secreted</keyword>
<evidence type="ECO:0000256" key="1">
    <source>
        <dbReference type="ARBA" id="ARBA00004191"/>
    </source>
</evidence>
<dbReference type="InterPro" id="IPR000070">
    <property type="entry name" value="Pectinesterase_cat"/>
</dbReference>
<evidence type="ECO:0000256" key="10">
    <source>
        <dbReference type="RuleBase" id="RU000589"/>
    </source>
</evidence>